<organism evidence="4 5">
    <name type="scientific">Cylindrotheca closterium</name>
    <dbReference type="NCBI Taxonomy" id="2856"/>
    <lineage>
        <taxon>Eukaryota</taxon>
        <taxon>Sar</taxon>
        <taxon>Stramenopiles</taxon>
        <taxon>Ochrophyta</taxon>
        <taxon>Bacillariophyta</taxon>
        <taxon>Bacillariophyceae</taxon>
        <taxon>Bacillariophycidae</taxon>
        <taxon>Bacillariales</taxon>
        <taxon>Bacillariaceae</taxon>
        <taxon>Cylindrotheca</taxon>
    </lineage>
</organism>
<evidence type="ECO:0000256" key="1">
    <source>
        <dbReference type="SAM" id="MobiDB-lite"/>
    </source>
</evidence>
<feature type="signal peptide" evidence="3">
    <location>
        <begin position="1"/>
        <end position="18"/>
    </location>
</feature>
<keyword evidence="5" id="KW-1185">Reference proteome</keyword>
<dbReference type="Proteomes" id="UP001295423">
    <property type="component" value="Unassembled WGS sequence"/>
</dbReference>
<protein>
    <submittedName>
        <fullName evidence="4">Uncharacterized protein</fullName>
    </submittedName>
</protein>
<reference evidence="4" key="1">
    <citation type="submission" date="2023-08" db="EMBL/GenBank/DDBJ databases">
        <authorList>
            <person name="Audoor S."/>
            <person name="Bilcke G."/>
        </authorList>
    </citation>
    <scope>NUCLEOTIDE SEQUENCE</scope>
</reference>
<feature type="compositionally biased region" description="Basic and acidic residues" evidence="1">
    <location>
        <begin position="332"/>
        <end position="341"/>
    </location>
</feature>
<keyword evidence="3" id="KW-0732">Signal</keyword>
<keyword evidence="2" id="KW-0812">Transmembrane</keyword>
<feature type="chain" id="PRO_5042021561" evidence="3">
    <location>
        <begin position="19"/>
        <end position="461"/>
    </location>
</feature>
<accession>A0AAD2FYL7</accession>
<dbReference type="EMBL" id="CAKOGP040001892">
    <property type="protein sequence ID" value="CAJ1955657.1"/>
    <property type="molecule type" value="Genomic_DNA"/>
</dbReference>
<keyword evidence="2" id="KW-0472">Membrane</keyword>
<evidence type="ECO:0000256" key="3">
    <source>
        <dbReference type="SAM" id="SignalP"/>
    </source>
</evidence>
<name>A0AAD2FYL7_9STRA</name>
<proteinExistence type="predicted"/>
<sequence length="461" mass="51164">MRVSGAIPLLLSAISVYADKDTSYYNANHGNPNVKLKMYWKDADNIFDDLSQFSSLRIVYHNCVWSYVYDENDNEQAEDGSDTWYQGSVPSMGANVAFSLYGTLKGQRNKGCNEKTFINSFYTNTGFYDFIQSMEYAGITIDSSGYTAECGGAVGVGCDYDNGFALHTYSTDQCNPAYFSGVSDTLTYLNQGMKNVQCTEIYNSNSGYSDDDTYGGSSSALTLLKSSNSCNYMNYWSPDGNCPDPYGKIKKYISNYNNGIEKAYRKDPIKTYNRRMRRAKTMMLVGTLSFILAGLIIHLFAGMNDPKRRAKILAIQKKFFSRKKRSKKKSKSTQEKSERSSRSSSSFSTRPDPMSVNQSKLGTAPSPESPRAADPPAIESRGSPLGRMLLSSRSRSPSKKKSSFSKMFKRKKEGSDDLQICDTDDFEDEGADRYAVAPDGGPQDPPIVVSRTASHSSAEII</sequence>
<feature type="compositionally biased region" description="Basic residues" evidence="1">
    <location>
        <begin position="396"/>
        <end position="412"/>
    </location>
</feature>
<feature type="region of interest" description="Disordered" evidence="1">
    <location>
        <begin position="323"/>
        <end position="461"/>
    </location>
</feature>
<feature type="transmembrane region" description="Helical" evidence="2">
    <location>
        <begin position="282"/>
        <end position="301"/>
    </location>
</feature>
<gene>
    <name evidence="4" type="ORF">CYCCA115_LOCUS15859</name>
</gene>
<evidence type="ECO:0000256" key="2">
    <source>
        <dbReference type="SAM" id="Phobius"/>
    </source>
</evidence>
<comment type="caution">
    <text evidence="4">The sequence shown here is derived from an EMBL/GenBank/DDBJ whole genome shotgun (WGS) entry which is preliminary data.</text>
</comment>
<feature type="compositionally biased region" description="Polar residues" evidence="1">
    <location>
        <begin position="451"/>
        <end position="461"/>
    </location>
</feature>
<evidence type="ECO:0000313" key="4">
    <source>
        <dbReference type="EMBL" id="CAJ1955657.1"/>
    </source>
</evidence>
<evidence type="ECO:0000313" key="5">
    <source>
        <dbReference type="Proteomes" id="UP001295423"/>
    </source>
</evidence>
<feature type="compositionally biased region" description="Low complexity" evidence="1">
    <location>
        <begin position="380"/>
        <end position="395"/>
    </location>
</feature>
<keyword evidence="2" id="KW-1133">Transmembrane helix</keyword>
<dbReference type="AlphaFoldDB" id="A0AAD2FYL7"/>